<evidence type="ECO:0000256" key="1">
    <source>
        <dbReference type="SAM" id="Phobius"/>
    </source>
</evidence>
<reference evidence="2 3" key="1">
    <citation type="journal article" date="2015" name="Sci. Rep.">
        <title>The power of single molecule real-time sequencing technology in the de novo assembly of a eukaryotic genome.</title>
        <authorList>
            <person name="Sakai H."/>
            <person name="Naito K."/>
            <person name="Ogiso-Tanaka E."/>
            <person name="Takahashi Y."/>
            <person name="Iseki K."/>
            <person name="Muto C."/>
            <person name="Satou K."/>
            <person name="Teruya K."/>
            <person name="Shiroma A."/>
            <person name="Shimoji M."/>
            <person name="Hirano T."/>
            <person name="Itoh T."/>
            <person name="Kaga A."/>
            <person name="Tomooka N."/>
        </authorList>
    </citation>
    <scope>NUCLEOTIDE SEQUENCE [LARGE SCALE GENOMIC DNA]</scope>
    <source>
        <strain evidence="3">cv. Shumari</strain>
    </source>
</reference>
<keyword evidence="1" id="KW-1133">Transmembrane helix</keyword>
<keyword evidence="3" id="KW-1185">Reference proteome</keyword>
<keyword evidence="1" id="KW-0812">Transmembrane</keyword>
<feature type="transmembrane region" description="Helical" evidence="1">
    <location>
        <begin position="96"/>
        <end position="114"/>
    </location>
</feature>
<sequence length="115" mass="12691">MQAFGHRSQPLKGQCKTSEVECKEGNDLKLMGSTRKGGLVGRNENGVTDQVKDLHTWSSWHASVEISYCFATSLLVPSVAGVFYSVLKHQVQDKFTYFSIVILFVCSLVCNVCLG</sequence>
<gene>
    <name evidence="2" type="primary">Vigan.03G192800</name>
    <name evidence="2" type="ORF">VIGAN_03192800</name>
</gene>
<dbReference type="Proteomes" id="UP000291084">
    <property type="component" value="Chromosome 3"/>
</dbReference>
<name>A0A0S3RN41_PHAAN</name>
<evidence type="ECO:0000313" key="2">
    <source>
        <dbReference type="EMBL" id="BAT81998.1"/>
    </source>
</evidence>
<dbReference type="AlphaFoldDB" id="A0A0S3RN41"/>
<dbReference type="EMBL" id="AP015036">
    <property type="protein sequence ID" value="BAT81998.1"/>
    <property type="molecule type" value="Genomic_DNA"/>
</dbReference>
<proteinExistence type="predicted"/>
<keyword evidence="1" id="KW-0472">Membrane</keyword>
<evidence type="ECO:0000313" key="3">
    <source>
        <dbReference type="Proteomes" id="UP000291084"/>
    </source>
</evidence>
<protein>
    <submittedName>
        <fullName evidence="2">Uncharacterized protein</fullName>
    </submittedName>
</protein>
<accession>A0A0S3RN41</accession>
<feature type="transmembrane region" description="Helical" evidence="1">
    <location>
        <begin position="66"/>
        <end position="84"/>
    </location>
</feature>
<organism evidence="2 3">
    <name type="scientific">Vigna angularis var. angularis</name>
    <dbReference type="NCBI Taxonomy" id="157739"/>
    <lineage>
        <taxon>Eukaryota</taxon>
        <taxon>Viridiplantae</taxon>
        <taxon>Streptophyta</taxon>
        <taxon>Embryophyta</taxon>
        <taxon>Tracheophyta</taxon>
        <taxon>Spermatophyta</taxon>
        <taxon>Magnoliopsida</taxon>
        <taxon>eudicotyledons</taxon>
        <taxon>Gunneridae</taxon>
        <taxon>Pentapetalae</taxon>
        <taxon>rosids</taxon>
        <taxon>fabids</taxon>
        <taxon>Fabales</taxon>
        <taxon>Fabaceae</taxon>
        <taxon>Papilionoideae</taxon>
        <taxon>50 kb inversion clade</taxon>
        <taxon>NPAAA clade</taxon>
        <taxon>indigoferoid/millettioid clade</taxon>
        <taxon>Phaseoleae</taxon>
        <taxon>Vigna</taxon>
    </lineage>
</organism>